<feature type="chain" id="PRO_5032942535" description="DUF4350 domain-containing protein" evidence="2">
    <location>
        <begin position="23"/>
        <end position="595"/>
    </location>
</feature>
<feature type="transmembrane region" description="Helical" evidence="1">
    <location>
        <begin position="321"/>
        <end position="342"/>
    </location>
</feature>
<evidence type="ECO:0008006" key="5">
    <source>
        <dbReference type="Google" id="ProtNLM"/>
    </source>
</evidence>
<keyword evidence="4" id="KW-1185">Reference proteome</keyword>
<feature type="transmembrane region" description="Helical" evidence="1">
    <location>
        <begin position="351"/>
        <end position="372"/>
    </location>
</feature>
<dbReference type="Proteomes" id="UP000557872">
    <property type="component" value="Unassembled WGS sequence"/>
</dbReference>
<dbReference type="EMBL" id="JACBAZ010000009">
    <property type="protein sequence ID" value="NWK57267.1"/>
    <property type="molecule type" value="Genomic_DNA"/>
</dbReference>
<dbReference type="RefSeq" id="WP_178934102.1">
    <property type="nucleotide sequence ID" value="NZ_JACBAZ010000009.1"/>
</dbReference>
<keyword evidence="1" id="KW-0812">Transmembrane</keyword>
<keyword evidence="2" id="KW-0732">Signal</keyword>
<dbReference type="AlphaFoldDB" id="A0A851GQJ7"/>
<evidence type="ECO:0000256" key="1">
    <source>
        <dbReference type="SAM" id="Phobius"/>
    </source>
</evidence>
<protein>
    <recommendedName>
        <fullName evidence="5">DUF4350 domain-containing protein</fullName>
    </recommendedName>
</protein>
<gene>
    <name evidence="3" type="ORF">HW115_16715</name>
</gene>
<keyword evidence="1" id="KW-0472">Membrane</keyword>
<accession>A0A851GQJ7</accession>
<keyword evidence="1" id="KW-1133">Transmembrane helix</keyword>
<sequence>MRYLILSLLVCTLASLTCPAQQQLTRKVYDEKSNTWAEVTCLTGKLPAFGYAPVRMTINNGTTTELQFNLSFTSMDNTSYGSESGSRLNSSFSCSCPPQSQEVHDFLVPLCTIFQTGRYDSGTALRLKLTSTGYESSNGRMYTELNSDIPSILLSNTLYIPNSSALSSELTTSYSHGSNFEFAGSFDPSAMPGDWRGLQGQDIIMLTSDDWNSLDPGARTAMLEWNRFGGRLIIYTNSHAENFNTLQIENQARSIRELQRSMGTISLLPLPASNKLNATDTVDQIATRRGASLTSYQNLLQDYSASWPLSKVLEEKQFNTGFFIIVLLGFGILVGPINLFVFAKSGQRHRLFITTPLISLVASALLIVIIIFQDGFGGKGHRTILMEIQAEENNAYIIQEQIARTGVLLNATFETSEPATLSPVAMAPSRWTRVTVDGTTPNNYTIDQGESGLKASGDWYQSRSEHGHLLQSVRPTRGSLQQVSKAGSPILRSSFDFNLSTVFYQAADQSWWKAEAIGKGESISLSPSTADEFQAWWKTQAKRFSRHHARQMNKLSLLPNRFYAIATDAPAIESYSAIDWLSTTTVLTGEISPSL</sequence>
<reference evidence="3 4" key="1">
    <citation type="submission" date="2020-07" db="EMBL/GenBank/DDBJ databases">
        <title>Roseicoccus Jingziensis gen. nov., sp. nov., isolated from coastal seawater.</title>
        <authorList>
            <person name="Feng X."/>
        </authorList>
    </citation>
    <scope>NUCLEOTIDE SEQUENCE [LARGE SCALE GENOMIC DNA]</scope>
    <source>
        <strain evidence="3 4">N1E253</strain>
    </source>
</reference>
<evidence type="ECO:0000313" key="3">
    <source>
        <dbReference type="EMBL" id="NWK57267.1"/>
    </source>
</evidence>
<organism evidence="3 4">
    <name type="scientific">Oceaniferula marina</name>
    <dbReference type="NCBI Taxonomy" id="2748318"/>
    <lineage>
        <taxon>Bacteria</taxon>
        <taxon>Pseudomonadati</taxon>
        <taxon>Verrucomicrobiota</taxon>
        <taxon>Verrucomicrobiia</taxon>
        <taxon>Verrucomicrobiales</taxon>
        <taxon>Verrucomicrobiaceae</taxon>
        <taxon>Oceaniferula</taxon>
    </lineage>
</organism>
<evidence type="ECO:0000313" key="4">
    <source>
        <dbReference type="Proteomes" id="UP000557872"/>
    </source>
</evidence>
<evidence type="ECO:0000256" key="2">
    <source>
        <dbReference type="SAM" id="SignalP"/>
    </source>
</evidence>
<proteinExistence type="predicted"/>
<comment type="caution">
    <text evidence="3">The sequence shown here is derived from an EMBL/GenBank/DDBJ whole genome shotgun (WGS) entry which is preliminary data.</text>
</comment>
<feature type="signal peptide" evidence="2">
    <location>
        <begin position="1"/>
        <end position="22"/>
    </location>
</feature>
<name>A0A851GQJ7_9BACT</name>